<dbReference type="Pfam" id="PF07538">
    <property type="entry name" value="ChW"/>
    <property type="match status" value="3"/>
</dbReference>
<evidence type="ECO:0000313" key="1">
    <source>
        <dbReference type="EMBL" id="MQW39101.1"/>
    </source>
</evidence>
<dbReference type="OrthoDB" id="3186156at2"/>
<sequence length="593" mass="65009">MNKKTIILGSIFLLTVISVGAIKVQAATPSILYNTQVQNIGWQKNPKDSSTWFHDGQEAGTNARGLRMESIQIALNLPTGMTGGVIYDAHVQGIGWQKASKPNAYNSTPQVIPSTSDWFTNGQTAGTVTRSLRMEAFTVQLTGEIAKHYDVVYDSHVQNIGWQYNGKKGNTQYGTSTLYYQAPNFQQIAPVANWFKNGQEVGSNDHALRMEALTIKLVAKPTTTTTKNVTVNKDDKGKVLTNTNGYTKLSSKTTSATTLSNVYGDKILTNTTTNIWHKPITITKNVTVNETTTGEVLSSTAGYKNVSNPPTGSTVTFTSTASNGDKVITNTTYVSWIKLSTVPYPTSIKLDNVWLNAYKAYTTTTDATAKDAAKSTLDKLYDTENSYNNFTEGGLDNTVKYDVTALPASEQAKLNQYFATLLNSIHKQLGDGKTTYINTNLNAFAKDVAAEYTAINYLGGHNIPAINRAAAKHNLAQNKINPYENLAMADVSAFHQTYTEADLYGLMFNCMLEFAIADAGSNYAHITSLLKSNTLGLAFSHETSGSLYYEQLHVENVQNYNYLADYQNYTLNDIQAQAKYESLYGLSSAQTIK</sequence>
<comment type="caution">
    <text evidence="1">The sequence shown here is derived from an EMBL/GenBank/DDBJ whole genome shotgun (WGS) entry which is preliminary data.</text>
</comment>
<dbReference type="SMART" id="SM00728">
    <property type="entry name" value="ChW"/>
    <property type="match status" value="3"/>
</dbReference>
<protein>
    <submittedName>
        <fullName evidence="1">SEC10/PgrA surface exclusion domain-containing protein</fullName>
    </submittedName>
</protein>
<dbReference type="AlphaFoldDB" id="A0A7X1Z7C7"/>
<keyword evidence="2" id="KW-1185">Reference proteome</keyword>
<dbReference type="RefSeq" id="WP_153495773.1">
    <property type="nucleotide sequence ID" value="NZ_CAXYUY010000004.1"/>
</dbReference>
<dbReference type="Proteomes" id="UP000439550">
    <property type="component" value="Unassembled WGS sequence"/>
</dbReference>
<accession>A0A7X1Z7C7</accession>
<dbReference type="InterPro" id="IPR027607">
    <property type="entry name" value="Surf_Exclu_SEC10/PgrA"/>
</dbReference>
<proteinExistence type="predicted"/>
<name>A0A7X1Z7C7_9LACT</name>
<dbReference type="EMBL" id="WITJ01000004">
    <property type="protein sequence ID" value="MQW39101.1"/>
    <property type="molecule type" value="Genomic_DNA"/>
</dbReference>
<organism evidence="1 2">
    <name type="scientific">Lactococcus hircilactis</name>
    <dbReference type="NCBI Taxonomy" id="1494462"/>
    <lineage>
        <taxon>Bacteria</taxon>
        <taxon>Bacillati</taxon>
        <taxon>Bacillota</taxon>
        <taxon>Bacilli</taxon>
        <taxon>Lactobacillales</taxon>
        <taxon>Streptococcaceae</taxon>
        <taxon>Lactococcus</taxon>
    </lineage>
</organism>
<dbReference type="NCBIfam" id="TIGR04320">
    <property type="entry name" value="Surf_Exclu_PgrA"/>
    <property type="match status" value="1"/>
</dbReference>
<evidence type="ECO:0000313" key="2">
    <source>
        <dbReference type="Proteomes" id="UP000439550"/>
    </source>
</evidence>
<gene>
    <name evidence="1" type="ORF">GHI93_03925</name>
</gene>
<reference evidence="1 2" key="1">
    <citation type="submission" date="2019-10" db="EMBL/GenBank/DDBJ databases">
        <authorList>
            <person name="Dong K."/>
        </authorList>
    </citation>
    <scope>NUCLEOTIDE SEQUENCE [LARGE SCALE GENOMIC DNA]</scope>
    <source>
        <strain evidence="1 2">DSM 28960</strain>
    </source>
</reference>
<dbReference type="InterPro" id="IPR006637">
    <property type="entry name" value="ChW"/>
</dbReference>